<dbReference type="AlphaFoldDB" id="A0A2X0LNM5"/>
<accession>A0A2X0LNM5</accession>
<organism evidence="1 2">
    <name type="scientific">Microbotryum silenes-dioicae</name>
    <dbReference type="NCBI Taxonomy" id="796604"/>
    <lineage>
        <taxon>Eukaryota</taxon>
        <taxon>Fungi</taxon>
        <taxon>Dikarya</taxon>
        <taxon>Basidiomycota</taxon>
        <taxon>Pucciniomycotina</taxon>
        <taxon>Microbotryomycetes</taxon>
        <taxon>Microbotryales</taxon>
        <taxon>Microbotryaceae</taxon>
        <taxon>Microbotryum</taxon>
    </lineage>
</organism>
<name>A0A2X0LNM5_9BASI</name>
<dbReference type="Proteomes" id="UP000249464">
    <property type="component" value="Unassembled WGS sequence"/>
</dbReference>
<reference evidence="1 2" key="1">
    <citation type="submission" date="2016-11" db="EMBL/GenBank/DDBJ databases">
        <authorList>
            <person name="Jaros S."/>
            <person name="Januszkiewicz K."/>
            <person name="Wedrychowicz H."/>
        </authorList>
    </citation>
    <scope>NUCLEOTIDE SEQUENCE [LARGE SCALE GENOMIC DNA]</scope>
</reference>
<dbReference type="EMBL" id="FQNC01000011">
    <property type="protein sequence ID" value="SGY11823.1"/>
    <property type="molecule type" value="Genomic_DNA"/>
</dbReference>
<dbReference type="PANTHER" id="PTHR33096:SF1">
    <property type="entry name" value="CXC1-LIKE CYSTEINE CLUSTER ASSOCIATED WITH KDZ TRANSPOSASES DOMAIN-CONTAINING PROTEIN"/>
    <property type="match status" value="1"/>
</dbReference>
<evidence type="ECO:0000313" key="2">
    <source>
        <dbReference type="Proteomes" id="UP000249464"/>
    </source>
</evidence>
<gene>
    <name evidence="1" type="primary">BQ5605_C011g06283</name>
    <name evidence="1" type="ORF">BQ5605_C011G06283</name>
</gene>
<evidence type="ECO:0000313" key="1">
    <source>
        <dbReference type="EMBL" id="SGY11823.1"/>
    </source>
</evidence>
<dbReference type="PANTHER" id="PTHR33096">
    <property type="entry name" value="CXC2 DOMAIN-CONTAINING PROTEIN"/>
    <property type="match status" value="1"/>
</dbReference>
<sequence length="333" mass="36582">MSFVACPKSHLSPRIIEVENGFRIADEVAPPPRDRKGTHVLSILVHGAINWPYECNCLKTAFTFQALQMVESCWVVDPSSVDGMTQGMMIIMEDADGGIQVGWRLISFVLRIWTNTLKLPNRAPTLDHLSSFLGWVCAPDKGGWPSRALTRANWLRAPLSPAQATSWSGRLGPSIREPYHRLSSSTDHLFAHDGSFQQWRNQAAKYDPQATTPDLFISAAEISEMKEAVERAPTPSKKVQALAGKIDAALVVCVCGHNAVSETSNLERSAGTLYYALALIKHVSEQEQPEARIGCLGAFAHQWPCQVELDPQLFPNKFGCTDGEGVQVSLTAD</sequence>
<protein>
    <submittedName>
        <fullName evidence="1">BQ5605_C011g06283 protein</fullName>
    </submittedName>
</protein>
<proteinExistence type="predicted"/>
<keyword evidence="2" id="KW-1185">Reference proteome</keyword>